<keyword evidence="2" id="KW-1185">Reference proteome</keyword>
<reference evidence="2" key="1">
    <citation type="submission" date="2016-06" db="EMBL/GenBank/DDBJ databases">
        <authorList>
            <person name="Varghese N."/>
            <person name="Submissions Spin"/>
        </authorList>
    </citation>
    <scope>NUCLEOTIDE SEQUENCE [LARGE SCALE GENOMIC DNA]</scope>
    <source>
        <strain evidence="2">DSM 43903</strain>
    </source>
</reference>
<gene>
    <name evidence="1" type="ORF">GA0070606_6323</name>
</gene>
<dbReference type="EMBL" id="FMHZ01000002">
    <property type="protein sequence ID" value="SCL72846.1"/>
    <property type="molecule type" value="Genomic_DNA"/>
</dbReference>
<evidence type="ECO:0000313" key="2">
    <source>
        <dbReference type="Proteomes" id="UP000199001"/>
    </source>
</evidence>
<evidence type="ECO:0000313" key="1">
    <source>
        <dbReference type="EMBL" id="SCL72846.1"/>
    </source>
</evidence>
<organism evidence="1 2">
    <name type="scientific">Micromonospora citrea</name>
    <dbReference type="NCBI Taxonomy" id="47855"/>
    <lineage>
        <taxon>Bacteria</taxon>
        <taxon>Bacillati</taxon>
        <taxon>Actinomycetota</taxon>
        <taxon>Actinomycetes</taxon>
        <taxon>Micromonosporales</taxon>
        <taxon>Micromonosporaceae</taxon>
        <taxon>Micromonospora</taxon>
    </lineage>
</organism>
<protein>
    <submittedName>
        <fullName evidence="1">Uncharacterized protein</fullName>
    </submittedName>
</protein>
<sequence length="101" mass="11798">MRNGNPDRAGVMLTETEGRLRVELEATPWGAPRRWRRPPAVWLRYGEWVRWQVNYRFSWPAARGGAWSYRLDTLNLAYGPTTVDVFTGSPTRHVDERALLR</sequence>
<dbReference type="Proteomes" id="UP000199001">
    <property type="component" value="Unassembled WGS sequence"/>
</dbReference>
<name>A0A1C6W2V9_9ACTN</name>
<dbReference type="AlphaFoldDB" id="A0A1C6W2V9"/>
<accession>A0A1C6W2V9</accession>
<proteinExistence type="predicted"/>
<dbReference type="OrthoDB" id="3295282at2"/>